<dbReference type="PROSITE" id="PS51720">
    <property type="entry name" value="G_AIG1"/>
    <property type="match status" value="3"/>
</dbReference>
<feature type="domain" description="AIG1-type G" evidence="5">
    <location>
        <begin position="385"/>
        <end position="577"/>
    </location>
</feature>
<dbReference type="GO" id="GO:0005525">
    <property type="term" value="F:GTP binding"/>
    <property type="evidence" value="ECO:0007669"/>
    <property type="project" value="UniProtKB-KW"/>
</dbReference>
<sequence>MEAAAVSELRVVLMGNSWSERSFTGNFILGQTRFSPEEEPETCVTVREQEIVLINTPDLLLPNISQYKLTQHIENCVRLSAPGPHVFLLVLQQETFTEEHKVRLCRILEYFSVRSFDHSLVLIPTPRGGASGDRVNYMNYMNLTALDDMVKKCRSHFSLKKTTQRSELLEHLENIMRDNKGQHASCDMFVDSAAPEIHVTGSAFRIVLFGKSEEKKIRLGNFIVGDTGTHFQKHSAAKKWEVINGEWKGNSVTVVKTPNFFSMSQETVKEEIKTCVGFCEPGPNVLLLLVKPSSFTLKKRETLMSILSLFREDAFKLSMVVRTHDLMDCQPVKQLIKDCVNKPYDMFDNDQRLLMRKVRNIVRENKGAFLTITEDNMKPELDQMRPSLNLVLFGSRRAGKTSAAEAILGRTDLHPASKPSESVKHQGEVCGRLVSVVELPPLYEKPHQEVMEESLRCVSLCEPEGVHVFILVLPVGLLTDEDKGELQTIQDTFSSRVNDFTMILFTVDSDPAAPAVVNFIKETKDIQELCQSCGGRYVVLNIKDRKQIPELLKTVDKRRGPNDRPNSYTITTYANSQTERKQEYLDLKAEIQNLKLNTKINGDEEQCFPESLRIVLIGKTGCGKSSSGNTILGRDEFRAEAFQKSVTKHCQKAQSEVDGRSVTVVDTPGLFDTTLSHEEVNEEMTKCITLLAPGPHVFLLVLNIGRFTAEERDTLKLVKKVFGRMSEKFTIILLTKGDSLEHHSKSVEEYIEKGEESFRNLIADCGGRYHVFNNYEKHNRPQQVIQLIDKIETMVRKNGGGCFTNQMLQEAEASIQKEVEKILKSKEEDLQQELVKLKKQQEKEVEELKVREQPEEERELRLKNLQLLQTKMTKEIEKAKREQDKRDDEDQKKVKQEATEQQECDKKLRNIQEKIHSASDLEKKSILMQLKESLSYQQESRKKEQKEYWDRRRREKEAKRKASENRVKQLQMEYDQMKEKCENDKQKEEENLRELEEKYERKAQELRRRYEEEAREQAEEFNDFRQKYTTNFAGLMEEHREEIQILEQKHKKAIQEREEKFTKEFKLLDNLSLYKEEQLKEELGQKAKEIEDLKNEQEEELNYMKEKYKNKCEIL</sequence>
<dbReference type="Pfam" id="PF04548">
    <property type="entry name" value="AIG1"/>
    <property type="match status" value="4"/>
</dbReference>
<keyword evidence="2" id="KW-0547">Nucleotide-binding</keyword>
<evidence type="ECO:0000256" key="1">
    <source>
        <dbReference type="ARBA" id="ARBA00008535"/>
    </source>
</evidence>
<accession>A0A3Q3ACZ1</accession>
<reference evidence="6" key="2">
    <citation type="submission" date="2025-09" db="UniProtKB">
        <authorList>
            <consortium name="Ensembl"/>
        </authorList>
    </citation>
    <scope>IDENTIFICATION</scope>
</reference>
<name>A0A3Q3ACZ1_KRYMA</name>
<dbReference type="SUPFAM" id="SSF52540">
    <property type="entry name" value="P-loop containing nucleoside triphosphate hydrolases"/>
    <property type="match status" value="3"/>
</dbReference>
<evidence type="ECO:0000313" key="7">
    <source>
        <dbReference type="Proteomes" id="UP000264800"/>
    </source>
</evidence>
<organism evidence="6 7">
    <name type="scientific">Kryptolebias marmoratus</name>
    <name type="common">Mangrove killifish</name>
    <name type="synonym">Rivulus marmoratus</name>
    <dbReference type="NCBI Taxonomy" id="37003"/>
    <lineage>
        <taxon>Eukaryota</taxon>
        <taxon>Metazoa</taxon>
        <taxon>Chordata</taxon>
        <taxon>Craniata</taxon>
        <taxon>Vertebrata</taxon>
        <taxon>Euteleostomi</taxon>
        <taxon>Actinopterygii</taxon>
        <taxon>Neopterygii</taxon>
        <taxon>Teleostei</taxon>
        <taxon>Neoteleostei</taxon>
        <taxon>Acanthomorphata</taxon>
        <taxon>Ovalentaria</taxon>
        <taxon>Atherinomorphae</taxon>
        <taxon>Cyprinodontiformes</taxon>
        <taxon>Rivulidae</taxon>
        <taxon>Kryptolebias</taxon>
    </lineage>
</organism>
<evidence type="ECO:0000256" key="4">
    <source>
        <dbReference type="SAM" id="MobiDB-lite"/>
    </source>
</evidence>
<feature type="domain" description="AIG1-type G" evidence="5">
    <location>
        <begin position="6"/>
        <end position="193"/>
    </location>
</feature>
<dbReference type="STRING" id="37003.ENSKMAP00000014443"/>
<dbReference type="RefSeq" id="XP_017288571.1">
    <property type="nucleotide sequence ID" value="XM_017433082.2"/>
</dbReference>
<proteinExistence type="inferred from homology"/>
<dbReference type="Proteomes" id="UP000264800">
    <property type="component" value="Unplaced"/>
</dbReference>
<dbReference type="OMA" id="KIHANAQ"/>
<protein>
    <submittedName>
        <fullName evidence="6">GTPase IMAP family member 8-like</fullName>
    </submittedName>
</protein>
<evidence type="ECO:0000256" key="3">
    <source>
        <dbReference type="ARBA" id="ARBA00023134"/>
    </source>
</evidence>
<feature type="domain" description="AIG1-type G" evidence="5">
    <location>
        <begin position="609"/>
        <end position="812"/>
    </location>
</feature>
<evidence type="ECO:0000259" key="5">
    <source>
        <dbReference type="PROSITE" id="PS51720"/>
    </source>
</evidence>
<reference evidence="6" key="1">
    <citation type="submission" date="2025-08" db="UniProtKB">
        <authorList>
            <consortium name="Ensembl"/>
        </authorList>
    </citation>
    <scope>IDENTIFICATION</scope>
</reference>
<keyword evidence="3" id="KW-0342">GTP-binding</keyword>
<dbReference type="CDD" id="cd01852">
    <property type="entry name" value="AIG1"/>
    <property type="match status" value="1"/>
</dbReference>
<dbReference type="PANTHER" id="PTHR10903">
    <property type="entry name" value="GTPASE, IMAP FAMILY MEMBER-RELATED"/>
    <property type="match status" value="1"/>
</dbReference>
<evidence type="ECO:0000313" key="6">
    <source>
        <dbReference type="Ensembl" id="ENSKMAP00000014443.1"/>
    </source>
</evidence>
<dbReference type="Gene3D" id="3.40.50.300">
    <property type="entry name" value="P-loop containing nucleotide triphosphate hydrolases"/>
    <property type="match status" value="4"/>
</dbReference>
<evidence type="ECO:0000256" key="2">
    <source>
        <dbReference type="ARBA" id="ARBA00022741"/>
    </source>
</evidence>
<feature type="region of interest" description="Disordered" evidence="4">
    <location>
        <begin position="877"/>
        <end position="905"/>
    </location>
</feature>
<dbReference type="OrthoDB" id="8954335at2759"/>
<dbReference type="KEGG" id="kmr:108245849"/>
<dbReference type="AlphaFoldDB" id="A0A3Q3ACZ1"/>
<dbReference type="InterPro" id="IPR045058">
    <property type="entry name" value="GIMA/IAN/Toc"/>
</dbReference>
<feature type="compositionally biased region" description="Basic and acidic residues" evidence="4">
    <location>
        <begin position="975"/>
        <end position="994"/>
    </location>
</feature>
<dbReference type="PANTHER" id="PTHR10903:SF188">
    <property type="entry name" value="GTPASE IMAP FAMILY MEMBER 2-LIKE-RELATED"/>
    <property type="match status" value="1"/>
</dbReference>
<feature type="region of interest" description="Disordered" evidence="4">
    <location>
        <begin position="933"/>
        <end position="994"/>
    </location>
</feature>
<comment type="similarity">
    <text evidence="1">Belongs to the TRAFAC class TrmE-Era-EngA-EngB-Septin-like GTPase superfamily. AIG1/Toc34/Toc159-like paraseptin GTPase family. IAN subfamily.</text>
</comment>
<keyword evidence="7" id="KW-1185">Reference proteome</keyword>
<dbReference type="GeneTree" id="ENSGT00940000164100"/>
<dbReference type="InterPro" id="IPR027417">
    <property type="entry name" value="P-loop_NTPase"/>
</dbReference>
<feature type="compositionally biased region" description="Basic and acidic residues" evidence="4">
    <location>
        <begin position="939"/>
        <end position="967"/>
    </location>
</feature>
<dbReference type="GeneID" id="108245849"/>
<dbReference type="Ensembl" id="ENSKMAT00000014656.1">
    <property type="protein sequence ID" value="ENSKMAP00000014443.1"/>
    <property type="gene ID" value="ENSKMAG00000010851.1"/>
</dbReference>
<dbReference type="FunFam" id="3.40.50.300:FF:000366">
    <property type="entry name" value="GTPase, IMAP family member 2"/>
    <property type="match status" value="1"/>
</dbReference>
<dbReference type="InterPro" id="IPR006703">
    <property type="entry name" value="G_AIG1"/>
</dbReference>